<dbReference type="InterPro" id="IPR010369">
    <property type="entry name" value="SOK"/>
</dbReference>
<comment type="caution">
    <text evidence="11">The sequence shown here is derived from an EMBL/GenBank/DDBJ whole genome shotgun (WGS) entry which is preliminary data.</text>
</comment>
<evidence type="ECO:0000256" key="5">
    <source>
        <dbReference type="ARBA" id="ARBA00023136"/>
    </source>
</evidence>
<reference evidence="11" key="1">
    <citation type="submission" date="2022-03" db="EMBL/GenBank/DDBJ databases">
        <title>A functionally conserved STORR gene fusion in Papaver species that diverged 16.8 million years ago.</title>
        <authorList>
            <person name="Catania T."/>
        </authorList>
    </citation>
    <scope>NUCLEOTIDE SEQUENCE</scope>
    <source>
        <strain evidence="11">S-191538</strain>
    </source>
</reference>
<keyword evidence="5" id="KW-0472">Membrane</keyword>
<name>A0AA41SFP6_PAPNU</name>
<evidence type="ECO:0000313" key="12">
    <source>
        <dbReference type="Proteomes" id="UP001177140"/>
    </source>
</evidence>
<feature type="region of interest" description="Disordered" evidence="9">
    <location>
        <begin position="239"/>
        <end position="302"/>
    </location>
</feature>
<evidence type="ECO:0000256" key="9">
    <source>
        <dbReference type="SAM" id="MobiDB-lite"/>
    </source>
</evidence>
<evidence type="ECO:0000256" key="2">
    <source>
        <dbReference type="ARBA" id="ARBA00022473"/>
    </source>
</evidence>
<dbReference type="PIRSF" id="PIRSF031043">
    <property type="entry name" value="UCP031043"/>
    <property type="match status" value="1"/>
</dbReference>
<feature type="domain" description="SOSEKI DIX-like" evidence="10">
    <location>
        <begin position="71"/>
        <end position="158"/>
    </location>
</feature>
<organism evidence="11 12">
    <name type="scientific">Papaver nudicaule</name>
    <name type="common">Iceland poppy</name>
    <dbReference type="NCBI Taxonomy" id="74823"/>
    <lineage>
        <taxon>Eukaryota</taxon>
        <taxon>Viridiplantae</taxon>
        <taxon>Streptophyta</taxon>
        <taxon>Embryophyta</taxon>
        <taxon>Tracheophyta</taxon>
        <taxon>Spermatophyta</taxon>
        <taxon>Magnoliopsida</taxon>
        <taxon>Ranunculales</taxon>
        <taxon>Papaveraceae</taxon>
        <taxon>Papaveroideae</taxon>
        <taxon>Papaver</taxon>
    </lineage>
</organism>
<protein>
    <recommendedName>
        <fullName evidence="10">SOSEKI DIX-like domain-containing protein</fullName>
    </recommendedName>
</protein>
<dbReference type="Proteomes" id="UP001177140">
    <property type="component" value="Unassembled WGS sequence"/>
</dbReference>
<dbReference type="GO" id="GO:0051301">
    <property type="term" value="P:cell division"/>
    <property type="evidence" value="ECO:0007669"/>
    <property type="project" value="UniProtKB-KW"/>
</dbReference>
<keyword evidence="4" id="KW-0132">Cell division</keyword>
<keyword evidence="3" id="KW-1003">Cell membrane</keyword>
<evidence type="ECO:0000256" key="3">
    <source>
        <dbReference type="ARBA" id="ARBA00022475"/>
    </source>
</evidence>
<dbReference type="GO" id="GO:0090708">
    <property type="term" value="P:specification of plant organ axis polarity"/>
    <property type="evidence" value="ECO:0007669"/>
    <property type="project" value="UniProtKB-ARBA"/>
</dbReference>
<sequence>MAVPSRGVRKTTETVLNNNNDNSIQVVPYNKKNRDRLHHYHLNHQTITSPERTMVWIEPKSKPKMAITRKVLVVYYLSKDGHLEHPHFIEVPLSSNDGLYLNDVINRLNSLRGKGMASMYSWSSKRSYKNGFVWHNFCENDFIYPAHGQKYVLKGSEFLETFSSFRSQNQEVIIPEKLAETQHYHHKSVGESNSEFPVVVVQTQRSRNQSWSSIDDNNHHNHLHEYKVYKTESSSIGEYSGKAADAATQTQTDHEKRRIRSSRRLIREEEDDEQNHEEENQTTELSREEISPPPSSSSPETLESLIKADVRIKSNIINEPSSSLSSSDIRNLTGNNHPSGRVKASAVLKQLISCGSFTVKDGGGPEEESSNQGFSFIQHYRARLPHESSYHGAGNDSEHPSCFSEMGLEDKEYFSGSLVEMKKDDYATSSFTRSSSYNADKTTAQLVPKKTRISQYYSSDSLPPPL</sequence>
<dbReference type="PANTHER" id="PTHR31083">
    <property type="entry name" value="UPSTREAM OF FLC PROTEIN (DUF966)"/>
    <property type="match status" value="1"/>
</dbReference>
<dbReference type="EMBL" id="JAJJMA010190734">
    <property type="protein sequence ID" value="MCL7038452.1"/>
    <property type="molecule type" value="Genomic_DNA"/>
</dbReference>
<dbReference type="GO" id="GO:0005886">
    <property type="term" value="C:plasma membrane"/>
    <property type="evidence" value="ECO:0007669"/>
    <property type="project" value="UniProtKB-SubCell"/>
</dbReference>
<keyword evidence="2" id="KW-0217">Developmental protein</keyword>
<dbReference type="GO" id="GO:0051258">
    <property type="term" value="P:protein polymerization"/>
    <property type="evidence" value="ECO:0007669"/>
    <property type="project" value="UniProtKB-ARBA"/>
</dbReference>
<evidence type="ECO:0000259" key="10">
    <source>
        <dbReference type="Pfam" id="PF06136"/>
    </source>
</evidence>
<dbReference type="InterPro" id="IPR021182">
    <property type="entry name" value="SOK_magnoliopsida"/>
</dbReference>
<dbReference type="GO" id="GO:0051302">
    <property type="term" value="P:regulation of cell division"/>
    <property type="evidence" value="ECO:0007669"/>
    <property type="project" value="UniProtKB-ARBA"/>
</dbReference>
<dbReference type="InterPro" id="IPR048351">
    <property type="entry name" value="SOK_DIX"/>
</dbReference>
<evidence type="ECO:0000313" key="11">
    <source>
        <dbReference type="EMBL" id="MCL7038452.1"/>
    </source>
</evidence>
<comment type="subcellular location">
    <subcellularLocation>
        <location evidence="1">Cell membrane</location>
        <topology evidence="1">Peripheral membrane protein</topology>
        <orientation evidence="1">Cytoplasmic side</orientation>
    </subcellularLocation>
</comment>
<keyword evidence="6" id="KW-0131">Cell cycle</keyword>
<dbReference type="GO" id="GO:2000067">
    <property type="term" value="P:regulation of root morphogenesis"/>
    <property type="evidence" value="ECO:0007669"/>
    <property type="project" value="UniProtKB-ARBA"/>
</dbReference>
<accession>A0AA41SFP6</accession>
<proteinExistence type="inferred from homology"/>
<dbReference type="Pfam" id="PF06136">
    <property type="entry name" value="SOK"/>
    <property type="match status" value="1"/>
</dbReference>
<comment type="subunit">
    <text evidence="8">Homodimer. Forms long polymer filaments with other SOKs proteins polymers (e.g. SOK1, SOK2, SOK3 and SOK4) crucial for polar localization and biological activity. Binds to ANGUSTIFOLIA (AN).</text>
</comment>
<dbReference type="AlphaFoldDB" id="A0AA41SFP6"/>
<comment type="similarity">
    <text evidence="7">Belongs to the SOSEKI family.</text>
</comment>
<keyword evidence="12" id="KW-1185">Reference proteome</keyword>
<evidence type="ECO:0000256" key="6">
    <source>
        <dbReference type="ARBA" id="ARBA00023306"/>
    </source>
</evidence>
<dbReference type="PANTHER" id="PTHR31083:SF4">
    <property type="entry name" value="PROTEIN SOSEKI 4-RELATED"/>
    <property type="match status" value="1"/>
</dbReference>
<evidence type="ECO:0000256" key="8">
    <source>
        <dbReference type="ARBA" id="ARBA00046534"/>
    </source>
</evidence>
<evidence type="ECO:0000256" key="1">
    <source>
        <dbReference type="ARBA" id="ARBA00004413"/>
    </source>
</evidence>
<gene>
    <name evidence="11" type="ORF">MKW94_017375</name>
</gene>
<evidence type="ECO:0000256" key="7">
    <source>
        <dbReference type="ARBA" id="ARBA00024211"/>
    </source>
</evidence>
<evidence type="ECO:0000256" key="4">
    <source>
        <dbReference type="ARBA" id="ARBA00022618"/>
    </source>
</evidence>